<dbReference type="Pfam" id="PF08388">
    <property type="entry name" value="GIIM"/>
    <property type="match status" value="1"/>
</dbReference>
<feature type="non-terminal residue" evidence="2">
    <location>
        <position position="1"/>
    </location>
</feature>
<evidence type="ECO:0000259" key="1">
    <source>
        <dbReference type="Pfam" id="PF08388"/>
    </source>
</evidence>
<keyword evidence="2" id="KW-0695">RNA-directed DNA polymerase</keyword>
<dbReference type="AlphaFoldDB" id="T1C4C8"/>
<evidence type="ECO:0000313" key="2">
    <source>
        <dbReference type="EMBL" id="EQD75693.1"/>
    </source>
</evidence>
<accession>T1C4C8</accession>
<keyword evidence="2" id="KW-0808">Transferase</keyword>
<comment type="caution">
    <text evidence="2">The sequence shown here is derived from an EMBL/GenBank/DDBJ whole genome shotgun (WGS) entry which is preliminary data.</text>
</comment>
<gene>
    <name evidence="2" type="ORF">B1A_03831</name>
</gene>
<sequence length="137" mass="16374">EINTEKTKITTAKEGFDFLGFHFFRKYVYSYNKEYTFVRPTTQSIKSVKTKINTITQRAVNGDIPETVKSLNLLIQGRPNYYRDIHAYKTLVKVQNHALNRLRKYMRKRHTKSEFGYGEYNYEYMMKIGVKPIVTRR</sequence>
<name>T1C4C8_9ZZZZ</name>
<proteinExistence type="predicted"/>
<dbReference type="GO" id="GO:0003964">
    <property type="term" value="F:RNA-directed DNA polymerase activity"/>
    <property type="evidence" value="ECO:0007669"/>
    <property type="project" value="UniProtKB-KW"/>
</dbReference>
<protein>
    <submittedName>
        <fullName evidence="2">Reverse transcriptase</fullName>
    </submittedName>
</protein>
<feature type="domain" description="Group II intron maturase-specific" evidence="1">
    <location>
        <begin position="45"/>
        <end position="113"/>
    </location>
</feature>
<keyword evidence="2" id="KW-0548">Nucleotidyltransferase</keyword>
<organism evidence="2">
    <name type="scientific">mine drainage metagenome</name>
    <dbReference type="NCBI Taxonomy" id="410659"/>
    <lineage>
        <taxon>unclassified sequences</taxon>
        <taxon>metagenomes</taxon>
        <taxon>ecological metagenomes</taxon>
    </lineage>
</organism>
<dbReference type="InterPro" id="IPR013597">
    <property type="entry name" value="Mat_intron_G2"/>
</dbReference>
<dbReference type="EMBL" id="AUZX01002796">
    <property type="protein sequence ID" value="EQD75693.1"/>
    <property type="molecule type" value="Genomic_DNA"/>
</dbReference>
<reference evidence="2" key="2">
    <citation type="journal article" date="2014" name="ISME J.">
        <title>Microbial stratification in low pH oxic and suboxic macroscopic growths along an acid mine drainage.</title>
        <authorList>
            <person name="Mendez-Garcia C."/>
            <person name="Mesa V."/>
            <person name="Sprenger R.R."/>
            <person name="Richter M."/>
            <person name="Diez M.S."/>
            <person name="Solano J."/>
            <person name="Bargiela R."/>
            <person name="Golyshina O.V."/>
            <person name="Manteca A."/>
            <person name="Ramos J.L."/>
            <person name="Gallego J.R."/>
            <person name="Llorente I."/>
            <person name="Martins Dos Santos V.A."/>
            <person name="Jensen O.N."/>
            <person name="Pelaez A.I."/>
            <person name="Sanchez J."/>
            <person name="Ferrer M."/>
        </authorList>
    </citation>
    <scope>NUCLEOTIDE SEQUENCE</scope>
</reference>
<reference evidence="2" key="1">
    <citation type="submission" date="2013-08" db="EMBL/GenBank/DDBJ databases">
        <authorList>
            <person name="Mendez C."/>
            <person name="Richter M."/>
            <person name="Ferrer M."/>
            <person name="Sanchez J."/>
        </authorList>
    </citation>
    <scope>NUCLEOTIDE SEQUENCE</scope>
</reference>